<feature type="transmembrane region" description="Helical" evidence="1">
    <location>
        <begin position="75"/>
        <end position="96"/>
    </location>
</feature>
<dbReference type="EMBL" id="AP023396">
    <property type="protein sequence ID" value="BCK57812.1"/>
    <property type="molecule type" value="Genomic_DNA"/>
</dbReference>
<proteinExistence type="predicted"/>
<accession>A0A7G1KRN4</accession>
<dbReference type="PANTHER" id="PTHR36833:SF1">
    <property type="entry name" value="INTEGRAL MEMBRANE TRANSPORT PROTEIN"/>
    <property type="match status" value="1"/>
</dbReference>
<dbReference type="AlphaFoldDB" id="A0A7G1KRN4"/>
<dbReference type="KEGG" id="nwl:NWFMUON74_55840"/>
<gene>
    <name evidence="2" type="ORF">NWFMUON74_55840</name>
</gene>
<keyword evidence="1" id="KW-0472">Membrane</keyword>
<dbReference type="RefSeq" id="WP_342452773.1">
    <property type="nucleotide sequence ID" value="NZ_AP023396.1"/>
</dbReference>
<keyword evidence="1" id="KW-1133">Transmembrane helix</keyword>
<dbReference type="InterPro" id="IPR010390">
    <property type="entry name" value="ABC-2_transporter-like"/>
</dbReference>
<keyword evidence="3" id="KW-1185">Reference proteome</keyword>
<feature type="transmembrane region" description="Helical" evidence="1">
    <location>
        <begin position="245"/>
        <end position="270"/>
    </location>
</feature>
<sequence>MADPADRRATEPAVPHCNCCTPYIAVLRSRMRSQRAYPLSFGADLLSSLLIGMVEFAEVWVIYHNVHVLGGLNMNAMLLLFGLSNLTFALAQLAVGHTDTLPTYIRMGTLDAFHLRPQPLLLQLITSDVSLRRLARATVAGAVFGTGLVVNDIAWTARTFTLLGISLLAGVAIFAGLFVCAAGLQFFLIDGSELTNSFTYGGSFASQQPASVFSRPLTLVFGFAVPVAFVAYLPTIALLGLPGPAWLPAALAWATPVAALWIWVLALMCWRTGVRHYQGGGG</sequence>
<feature type="transmembrane region" description="Helical" evidence="1">
    <location>
        <begin position="217"/>
        <end position="239"/>
    </location>
</feature>
<organism evidence="2 3">
    <name type="scientific">Nocardia wallacei</name>
    <dbReference type="NCBI Taxonomy" id="480035"/>
    <lineage>
        <taxon>Bacteria</taxon>
        <taxon>Bacillati</taxon>
        <taxon>Actinomycetota</taxon>
        <taxon>Actinomycetes</taxon>
        <taxon>Mycobacteriales</taxon>
        <taxon>Nocardiaceae</taxon>
        <taxon>Nocardia</taxon>
    </lineage>
</organism>
<dbReference type="PANTHER" id="PTHR36833">
    <property type="entry name" value="SLR0610 PROTEIN-RELATED"/>
    <property type="match status" value="1"/>
</dbReference>
<feature type="transmembrane region" description="Helical" evidence="1">
    <location>
        <begin position="134"/>
        <end position="154"/>
    </location>
</feature>
<feature type="transmembrane region" description="Helical" evidence="1">
    <location>
        <begin position="37"/>
        <end position="63"/>
    </location>
</feature>
<keyword evidence="1" id="KW-0812">Transmembrane</keyword>
<feature type="transmembrane region" description="Helical" evidence="1">
    <location>
        <begin position="160"/>
        <end position="188"/>
    </location>
</feature>
<dbReference type="Pfam" id="PF06182">
    <property type="entry name" value="ABC2_membrane_6"/>
    <property type="match status" value="1"/>
</dbReference>
<evidence type="ECO:0000313" key="2">
    <source>
        <dbReference type="EMBL" id="BCK57812.1"/>
    </source>
</evidence>
<name>A0A7G1KRN4_9NOCA</name>
<evidence type="ECO:0000313" key="3">
    <source>
        <dbReference type="Proteomes" id="UP000516173"/>
    </source>
</evidence>
<protein>
    <submittedName>
        <fullName evidence="2">ABC transporter permease</fullName>
    </submittedName>
</protein>
<reference evidence="2 3" key="1">
    <citation type="submission" date="2020-08" db="EMBL/GenBank/DDBJ databases">
        <title>Genome Sequencing of Nocardia wallacei strain FMUON74 and assembly.</title>
        <authorList>
            <person name="Toyokawa M."/>
            <person name="Uesaka K."/>
        </authorList>
    </citation>
    <scope>NUCLEOTIDE SEQUENCE [LARGE SCALE GENOMIC DNA]</scope>
    <source>
        <strain evidence="2 3">FMUON74</strain>
    </source>
</reference>
<dbReference type="Proteomes" id="UP000516173">
    <property type="component" value="Chromosome"/>
</dbReference>
<evidence type="ECO:0000256" key="1">
    <source>
        <dbReference type="SAM" id="Phobius"/>
    </source>
</evidence>
<dbReference type="GeneID" id="80350023"/>